<feature type="non-terminal residue" evidence="1">
    <location>
        <position position="560"/>
    </location>
</feature>
<dbReference type="PANTHER" id="PTHR31424">
    <property type="entry name" value="PROTEIN CBG23806"/>
    <property type="match status" value="1"/>
</dbReference>
<dbReference type="EMBL" id="CAJVQA010048044">
    <property type="protein sequence ID" value="CAG8819529.1"/>
    <property type="molecule type" value="Genomic_DNA"/>
</dbReference>
<accession>A0A9N9KDF3</accession>
<name>A0A9N9KDF3_9GLOM</name>
<reference evidence="1" key="1">
    <citation type="submission" date="2021-06" db="EMBL/GenBank/DDBJ databases">
        <authorList>
            <person name="Kallberg Y."/>
            <person name="Tangrot J."/>
            <person name="Rosling A."/>
        </authorList>
    </citation>
    <scope>NUCLEOTIDE SEQUENCE</scope>
    <source>
        <strain evidence="1">FL966</strain>
    </source>
</reference>
<comment type="caution">
    <text evidence="1">The sequence shown here is derived from an EMBL/GenBank/DDBJ whole genome shotgun (WGS) entry which is preliminary data.</text>
</comment>
<dbReference type="OrthoDB" id="2376497at2759"/>
<feature type="non-terminal residue" evidence="1">
    <location>
        <position position="1"/>
    </location>
</feature>
<gene>
    <name evidence="1" type="ORF">CPELLU_LOCUS19556</name>
</gene>
<evidence type="ECO:0000313" key="1">
    <source>
        <dbReference type="EMBL" id="CAG8819529.1"/>
    </source>
</evidence>
<evidence type="ECO:0000313" key="2">
    <source>
        <dbReference type="Proteomes" id="UP000789759"/>
    </source>
</evidence>
<dbReference type="PANTHER" id="PTHR31424:SF5">
    <property type="entry name" value="APPLE DOMAIN-CONTAINING PROTEIN"/>
    <property type="match status" value="1"/>
</dbReference>
<dbReference type="Proteomes" id="UP000789759">
    <property type="component" value="Unassembled WGS sequence"/>
</dbReference>
<proteinExistence type="predicted"/>
<sequence length="560" mass="66210">KSPNTRATISRIHVFGLNAIDVEREHKRKKRQRQSLSLKPFNSLSESMKTKRSCAFFIHLGEVFDNQVPKFFNLLDQPVLQEVKFNIQDKNFVIDYNDDYKENSDSIRFLVLFLEVIDQDPISHHAYHTGTRINQEMSIKISIFTLNIENMTLETSNIDVDIDTSDQEVKEEVLKYVGKAYYRRITDIFIYIIPSLVNQSILNTNNPVINIRISDDMLNIHKADFHYTLILYPGVENYEILKKVIKLLITKLNNLTMNGLVNSYGIKWRIEFYFSSDWKFMAIILGFNAPNSNNFCSWCLCTKKDIRNKDKTYKIEKTMDLLKSDSPPPGHLKTPLLPMIQIKSENKYDNHIRMIISLEMKRISITFRFWQNHNIQNWSHTPIMRGDKEKILRDFNFEVIFDKEQATLINCLWRDFYLLYRLMKELNAVSTLFIVKVKEWFNLFLTPYQGIPNTRTFKKGLYRSKDVMPYIHVLVHYVPEFMVHYQNFGLAVFSYVAVEKKNHAQVSLFYKKSMKDGGKGMERKSIILEILNYENQSLYYTYQSTFSSTSKPQYLHIKKK</sequence>
<organism evidence="1 2">
    <name type="scientific">Cetraspora pellucida</name>
    <dbReference type="NCBI Taxonomy" id="1433469"/>
    <lineage>
        <taxon>Eukaryota</taxon>
        <taxon>Fungi</taxon>
        <taxon>Fungi incertae sedis</taxon>
        <taxon>Mucoromycota</taxon>
        <taxon>Glomeromycotina</taxon>
        <taxon>Glomeromycetes</taxon>
        <taxon>Diversisporales</taxon>
        <taxon>Gigasporaceae</taxon>
        <taxon>Cetraspora</taxon>
    </lineage>
</organism>
<dbReference type="AlphaFoldDB" id="A0A9N9KDF3"/>
<protein>
    <submittedName>
        <fullName evidence="1">15495_t:CDS:1</fullName>
    </submittedName>
</protein>
<keyword evidence="2" id="KW-1185">Reference proteome</keyword>